<organism evidence="2">
    <name type="scientific">uncultured Rubrobacteraceae bacterium</name>
    <dbReference type="NCBI Taxonomy" id="349277"/>
    <lineage>
        <taxon>Bacteria</taxon>
        <taxon>Bacillati</taxon>
        <taxon>Actinomycetota</taxon>
        <taxon>Rubrobacteria</taxon>
        <taxon>Rubrobacterales</taxon>
        <taxon>Rubrobacteraceae</taxon>
        <taxon>environmental samples</taxon>
    </lineage>
</organism>
<protein>
    <submittedName>
        <fullName evidence="2">Uncharacterized protein</fullName>
    </submittedName>
</protein>
<proteinExistence type="predicted"/>
<feature type="compositionally biased region" description="Basic residues" evidence="1">
    <location>
        <begin position="261"/>
        <end position="278"/>
    </location>
</feature>
<dbReference type="EMBL" id="CADCVH010000086">
    <property type="protein sequence ID" value="CAA9463026.1"/>
    <property type="molecule type" value="Genomic_DNA"/>
</dbReference>
<feature type="compositionally biased region" description="Basic residues" evidence="1">
    <location>
        <begin position="459"/>
        <end position="469"/>
    </location>
</feature>
<name>A0A6J4R3G1_9ACTN</name>
<feature type="compositionally biased region" description="Gly residues" evidence="1">
    <location>
        <begin position="72"/>
        <end position="88"/>
    </location>
</feature>
<reference evidence="2" key="1">
    <citation type="submission" date="2020-02" db="EMBL/GenBank/DDBJ databases">
        <authorList>
            <person name="Meier V. D."/>
        </authorList>
    </citation>
    <scope>NUCLEOTIDE SEQUENCE</scope>
    <source>
        <strain evidence="2">AVDCRST_MAG02</strain>
    </source>
</reference>
<dbReference type="AlphaFoldDB" id="A0A6J4R3G1"/>
<feature type="compositionally biased region" description="Basic and acidic residues" evidence="1">
    <location>
        <begin position="367"/>
        <end position="378"/>
    </location>
</feature>
<feature type="compositionally biased region" description="Gly residues" evidence="1">
    <location>
        <begin position="190"/>
        <end position="208"/>
    </location>
</feature>
<accession>A0A6J4R3G1</accession>
<feature type="region of interest" description="Disordered" evidence="1">
    <location>
        <begin position="70"/>
        <end position="115"/>
    </location>
</feature>
<sequence>GGDAPQDLRRGPGGARRGARRLLGVLVRTAVRLRARLGGGRVCRARAAGLRALGAHKRAHRHGHLGRLAFAGGRGPGTDLGRPGGGAHGVRRGPARLASGGVRREPERDHRAPGGRGFLVGFGAVAPVRRRRRGGALLRHARGGGDPGRRQRGDRWRPVEGQVRPIAPRNVGRELAAVPDLRRRQRAYGGPRGAGLLGVRAGGGAGGGGRDDGQPGARVPLPRARREDAGGAGAKPVPAGSPPDVPHGLRRQDDSGAGAQRRLHPPPRGGGRRLRRGPGPRDEARRGTGGAPADGGAPAQRRPVRAAGRVASDDGQDQLRGPAPDRRAPHARRGDAVRRPGLRGRGLVGALAPRAPRRTRLPGQAARRVDTRGGDDPRGWPGLRRHGPGPAPPIRDRVRESPGPARFGHRHRVRRDGRESLPAHPGHGIGRVPHGGRPQVRPLRSAWGAQPTRRLPGPRGRRWGLRGEV</sequence>
<feature type="non-terminal residue" evidence="2">
    <location>
        <position position="1"/>
    </location>
</feature>
<gene>
    <name evidence="2" type="ORF">AVDCRST_MAG02-2581</name>
</gene>
<feature type="compositionally biased region" description="Basic and acidic residues" evidence="1">
    <location>
        <begin position="102"/>
        <end position="112"/>
    </location>
</feature>
<evidence type="ECO:0000256" key="1">
    <source>
        <dbReference type="SAM" id="MobiDB-lite"/>
    </source>
</evidence>
<feature type="compositionally biased region" description="Basic and acidic residues" evidence="1">
    <location>
        <begin position="323"/>
        <end position="338"/>
    </location>
</feature>
<evidence type="ECO:0000313" key="2">
    <source>
        <dbReference type="EMBL" id="CAA9463026.1"/>
    </source>
</evidence>
<feature type="region of interest" description="Disordered" evidence="1">
    <location>
        <begin position="134"/>
        <end position="469"/>
    </location>
</feature>
<feature type="non-terminal residue" evidence="2">
    <location>
        <position position="469"/>
    </location>
</feature>
<feature type="compositionally biased region" description="Basic and acidic residues" evidence="1">
    <location>
        <begin position="147"/>
        <end position="158"/>
    </location>
</feature>